<proteinExistence type="predicted"/>
<dbReference type="PANTHER" id="PTHR12864">
    <property type="entry name" value="RAN BINDING PROTEIN 9-RELATED"/>
    <property type="match status" value="1"/>
</dbReference>
<dbReference type="GO" id="GO:0005737">
    <property type="term" value="C:cytoplasm"/>
    <property type="evidence" value="ECO:0000318"/>
    <property type="project" value="GO_Central"/>
</dbReference>
<dbReference type="InterPro" id="IPR006594">
    <property type="entry name" value="LisH"/>
</dbReference>
<gene>
    <name evidence="2" type="ORF">MIMGU_mgv1a014128mg</name>
</gene>
<accession>A0A022QCU3</accession>
<protein>
    <recommendedName>
        <fullName evidence="1">CTLH domain-containing protein</fullName>
    </recommendedName>
</protein>
<reference evidence="2 3" key="1">
    <citation type="journal article" date="2013" name="Proc. Natl. Acad. Sci. U.S.A.">
        <title>Fine-scale variation in meiotic recombination in Mimulus inferred from population shotgun sequencing.</title>
        <authorList>
            <person name="Hellsten U."/>
            <person name="Wright K.M."/>
            <person name="Jenkins J."/>
            <person name="Shu S."/>
            <person name="Yuan Y."/>
            <person name="Wessler S.R."/>
            <person name="Schmutz J."/>
            <person name="Willis J.H."/>
            <person name="Rokhsar D.S."/>
        </authorList>
    </citation>
    <scope>NUCLEOTIDE SEQUENCE [LARGE SCALE GENOMIC DNA]</scope>
    <source>
        <strain evidence="3">cv. DUN x IM62</strain>
    </source>
</reference>
<organism evidence="2 3">
    <name type="scientific">Erythranthe guttata</name>
    <name type="common">Yellow monkey flower</name>
    <name type="synonym">Mimulus guttatus</name>
    <dbReference type="NCBI Taxonomy" id="4155"/>
    <lineage>
        <taxon>Eukaryota</taxon>
        <taxon>Viridiplantae</taxon>
        <taxon>Streptophyta</taxon>
        <taxon>Embryophyta</taxon>
        <taxon>Tracheophyta</taxon>
        <taxon>Spermatophyta</taxon>
        <taxon>Magnoliopsida</taxon>
        <taxon>eudicotyledons</taxon>
        <taxon>Gunneridae</taxon>
        <taxon>Pentapetalae</taxon>
        <taxon>asterids</taxon>
        <taxon>lamiids</taxon>
        <taxon>Lamiales</taxon>
        <taxon>Phrymaceae</taxon>
        <taxon>Erythranthe</taxon>
    </lineage>
</organism>
<dbReference type="Proteomes" id="UP000030748">
    <property type="component" value="Unassembled WGS sequence"/>
</dbReference>
<dbReference type="OrthoDB" id="2415936at2759"/>
<dbReference type="eggNOG" id="KOG2659">
    <property type="taxonomic scope" value="Eukaryota"/>
</dbReference>
<dbReference type="AlphaFoldDB" id="A0A022QCU3"/>
<dbReference type="SMART" id="SM00667">
    <property type="entry name" value="LisH"/>
    <property type="match status" value="1"/>
</dbReference>
<dbReference type="PROSITE" id="PS50896">
    <property type="entry name" value="LISH"/>
    <property type="match status" value="1"/>
</dbReference>
<sequence>MGQSTESAKTYMNRIIMNFMVTEGYKDAVTSFELESGTEPEICIQMMDLRLAVKESISIGSLAKTVELLNEIMGTNPRLSFHIHLQRMIERIRNGNADEALKIGEVELAPIAETDKSLLEELERTAGLLVFEDFKNCPAAVVAQLLDESWRLNVANEADAAILVRNFCGRDDPGIPGSMKNLMLLHNLGETGFSLLDVSF</sequence>
<dbReference type="GO" id="GO:0005634">
    <property type="term" value="C:nucleus"/>
    <property type="evidence" value="ECO:0000318"/>
    <property type="project" value="GO_Central"/>
</dbReference>
<evidence type="ECO:0000313" key="3">
    <source>
        <dbReference type="Proteomes" id="UP000030748"/>
    </source>
</evidence>
<dbReference type="EMBL" id="KI632125">
    <property type="protein sequence ID" value="EYU24340.1"/>
    <property type="molecule type" value="Genomic_DNA"/>
</dbReference>
<evidence type="ECO:0000313" key="2">
    <source>
        <dbReference type="EMBL" id="EYU24340.1"/>
    </source>
</evidence>
<keyword evidence="3" id="KW-1185">Reference proteome</keyword>
<dbReference type="InterPro" id="IPR024964">
    <property type="entry name" value="CTLH/CRA"/>
</dbReference>
<name>A0A022QCU3_ERYGU</name>
<dbReference type="PROSITE" id="PS50897">
    <property type="entry name" value="CTLH"/>
    <property type="match status" value="1"/>
</dbReference>
<feature type="domain" description="CTLH" evidence="1">
    <location>
        <begin position="46"/>
        <end position="99"/>
    </location>
</feature>
<dbReference type="SMART" id="SM00668">
    <property type="entry name" value="CTLH"/>
    <property type="match status" value="1"/>
</dbReference>
<dbReference type="InterPro" id="IPR050618">
    <property type="entry name" value="Ubq-SigPath_Reg"/>
</dbReference>
<dbReference type="STRING" id="4155.A0A022QCU3"/>
<dbReference type="KEGG" id="egt:105972538"/>
<evidence type="ECO:0000259" key="1">
    <source>
        <dbReference type="PROSITE" id="PS50897"/>
    </source>
</evidence>
<dbReference type="InterPro" id="IPR006595">
    <property type="entry name" value="CTLH_C"/>
</dbReference>
<dbReference type="PhylomeDB" id="A0A022QCU3"/>
<dbReference type="GO" id="GO:0043161">
    <property type="term" value="P:proteasome-mediated ubiquitin-dependent protein catabolic process"/>
    <property type="evidence" value="ECO:0000318"/>
    <property type="project" value="GO_Central"/>
</dbReference>
<dbReference type="Pfam" id="PF10607">
    <property type="entry name" value="CTLH"/>
    <property type="match status" value="1"/>
</dbReference>
<dbReference type="Pfam" id="PF08513">
    <property type="entry name" value="LisH"/>
    <property type="match status" value="1"/>
</dbReference>